<protein>
    <recommendedName>
        <fullName evidence="4">O-antigen polysaccharide polymerase Wzy</fullName>
    </recommendedName>
</protein>
<comment type="caution">
    <text evidence="2">The sequence shown here is derived from an EMBL/GenBank/DDBJ whole genome shotgun (WGS) entry which is preliminary data.</text>
</comment>
<dbReference type="STRING" id="679197.HMPREF9336_01119"/>
<organism evidence="2 3">
    <name type="scientific">Segniliparus rugosus (strain ATCC BAA-974 / DSM 45345 / CCUG 50838 / CIP 108380 / JCM 13579 / CDC 945)</name>
    <dbReference type="NCBI Taxonomy" id="679197"/>
    <lineage>
        <taxon>Bacteria</taxon>
        <taxon>Bacillati</taxon>
        <taxon>Actinomycetota</taxon>
        <taxon>Actinomycetes</taxon>
        <taxon>Mycobacteriales</taxon>
        <taxon>Segniliparaceae</taxon>
        <taxon>Segniliparus</taxon>
    </lineage>
</organism>
<feature type="transmembrane region" description="Helical" evidence="1">
    <location>
        <begin position="234"/>
        <end position="253"/>
    </location>
</feature>
<dbReference type="RefSeq" id="WP_007468649.1">
    <property type="nucleotide sequence ID" value="NZ_KI391954.1"/>
</dbReference>
<dbReference type="HOGENOM" id="CLU_592916_0_0_11"/>
<keyword evidence="3" id="KW-1185">Reference proteome</keyword>
<dbReference type="EMBL" id="ACZI02000003">
    <property type="protein sequence ID" value="EFV14038.1"/>
    <property type="molecule type" value="Genomic_DNA"/>
</dbReference>
<evidence type="ECO:0000313" key="2">
    <source>
        <dbReference type="EMBL" id="EFV14038.1"/>
    </source>
</evidence>
<evidence type="ECO:0000313" key="3">
    <source>
        <dbReference type="Proteomes" id="UP000004816"/>
    </source>
</evidence>
<dbReference type="eggNOG" id="ENOG5031Z84">
    <property type="taxonomic scope" value="Bacteria"/>
</dbReference>
<feature type="transmembrane region" description="Helical" evidence="1">
    <location>
        <begin position="95"/>
        <end position="112"/>
    </location>
</feature>
<feature type="transmembrane region" description="Helical" evidence="1">
    <location>
        <begin position="186"/>
        <end position="205"/>
    </location>
</feature>
<feature type="transmembrane region" description="Helical" evidence="1">
    <location>
        <begin position="124"/>
        <end position="142"/>
    </location>
</feature>
<accession>E5XNP8</accession>
<dbReference type="OrthoDB" id="4505771at2"/>
<sequence>MPAFADLSPGYASVARVSTALIVLVLLAVAAKGVARILLLTQVVYWGVAFVGRSVLLLKTTPEPSFGDNIADPRLKSIGYDYGIAHVLGTVEHSLWVYVALVAAFVVAQRLAGPAPDPLPRQSSLTMATLATIWGLGMLARAGAYLTGSISKAGEVHNANPYLDILSTLCSIGALGIILYFHSESWWTELAVIGFFTASQLIWGIAEESKSPFMGAVLALAVRYLSTGMSRAKLAGIGAGGFAVVSLFGWMQAMKSSERATTMVNSAGLTYNLSYPEPVRPYLSIFRRFDLLEAATDVYYMNGQSWKRPADIARSAVVNLVPQQLGAVKVQSGPDWAQHVRGKSVDMSTISVSLAEGHLNEGYLMAGTSGVVLESLFVLGMIALVARCLRSRDNPVALTLGILFVSLPPLFERGVLGITETLGKSVQQCAIVGIIALSLWLCRELGERARTANAIGQRKETR</sequence>
<keyword evidence="1" id="KW-0472">Membrane</keyword>
<proteinExistence type="predicted"/>
<feature type="transmembrane region" description="Helical" evidence="1">
    <location>
        <begin position="363"/>
        <end position="385"/>
    </location>
</feature>
<reference evidence="2 3" key="1">
    <citation type="journal article" date="2011" name="Stand. Genomic Sci.">
        <title>High quality draft genome sequence of Segniliparus rugosus CDC 945(T)= (ATCC BAA-974(T)).</title>
        <authorList>
            <person name="Earl A.M."/>
            <person name="Desjardins C.A."/>
            <person name="Fitzgerald M.G."/>
            <person name="Arachchi H.M."/>
            <person name="Zeng Q."/>
            <person name="Mehta T."/>
            <person name="Griggs A."/>
            <person name="Birren B.W."/>
            <person name="Toney N.C."/>
            <person name="Carr J."/>
            <person name="Posey J."/>
            <person name="Butler W.R."/>
        </authorList>
    </citation>
    <scope>NUCLEOTIDE SEQUENCE [LARGE SCALE GENOMIC DNA]</scope>
    <source>
        <strain evidence="3">ATCC BAA-974 / DSM 45345 / CCUG 50838 / CIP 108380 / JCM 13579 / CDC 945</strain>
    </source>
</reference>
<keyword evidence="1" id="KW-1133">Transmembrane helix</keyword>
<keyword evidence="1" id="KW-0812">Transmembrane</keyword>
<evidence type="ECO:0008006" key="4">
    <source>
        <dbReference type="Google" id="ProtNLM"/>
    </source>
</evidence>
<name>E5XNP8_SEGRC</name>
<evidence type="ECO:0000256" key="1">
    <source>
        <dbReference type="SAM" id="Phobius"/>
    </source>
</evidence>
<dbReference type="Proteomes" id="UP000004816">
    <property type="component" value="Unassembled WGS sequence"/>
</dbReference>
<feature type="transmembrane region" description="Helical" evidence="1">
    <location>
        <begin position="162"/>
        <end position="181"/>
    </location>
</feature>
<dbReference type="AlphaFoldDB" id="E5XNP8"/>
<gene>
    <name evidence="2" type="ORF">HMPREF9336_01119</name>
</gene>